<gene>
    <name evidence="2" type="ORF">COW83_01330</name>
</gene>
<feature type="transmembrane region" description="Helical" evidence="1">
    <location>
        <begin position="183"/>
        <end position="204"/>
    </location>
</feature>
<organism evidence="2 3">
    <name type="scientific">Candidatus Collierbacteria bacterium CG22_combo_CG10-13_8_21_14_all_43_12</name>
    <dbReference type="NCBI Taxonomy" id="1974537"/>
    <lineage>
        <taxon>Bacteria</taxon>
        <taxon>Candidatus Collieribacteriota</taxon>
    </lineage>
</organism>
<feature type="transmembrane region" description="Helical" evidence="1">
    <location>
        <begin position="210"/>
        <end position="228"/>
    </location>
</feature>
<feature type="transmembrane region" description="Helical" evidence="1">
    <location>
        <begin position="292"/>
        <end position="310"/>
    </location>
</feature>
<sequence length="466" mass="52608">ITIYSSFSMGKQKLSSLSLRVVLGERSNLILFAILIPIILLLVLNFMLVFTPEMGFDALWYHLTLPKLWLLKHQWYFPGGLLYYSVMPRLAETIFIPLLHYFGTAGPKMAQYLAGVGTAVFIWKILSGHKISKPMKLAGVSLFYCTWLVSWQSGSAYIDLIRTLLEVGALYYSLRGSWKIGGLLLGLAIGTKWFSLGSLAIFSIIFGPQIIFPALLVSFPWFIIAYHFTSNPIYPIFSSLVENSFAGFGLALKHLLLAPYYLTHPFDDFISPVVGIIFVMAILSLKYPNKALRQIALVGLSGTFLTLMINPPSTRFFLPYLPSLAITAIIFIESLHRSLWRKLFLFSVVLSAFFILSLRLIAMAKYVPVLTGSVDRNNFLVSYSSRLPGTFIDSDGYVAKLPEGSKILVDKLHNLYYFPRDFDHTSWVSNWSGYDYLVTIGADPKKIDGQLLHQNNLQIQIFKLNK</sequence>
<feature type="non-terminal residue" evidence="2">
    <location>
        <position position="1"/>
    </location>
</feature>
<feature type="transmembrane region" description="Helical" evidence="1">
    <location>
        <begin position="29"/>
        <end position="50"/>
    </location>
</feature>
<dbReference type="EMBL" id="PCTR01000045">
    <property type="protein sequence ID" value="PIP85983.1"/>
    <property type="molecule type" value="Genomic_DNA"/>
</dbReference>
<evidence type="ECO:0000256" key="1">
    <source>
        <dbReference type="SAM" id="Phobius"/>
    </source>
</evidence>
<keyword evidence="1" id="KW-0812">Transmembrane</keyword>
<keyword evidence="1" id="KW-0472">Membrane</keyword>
<evidence type="ECO:0000313" key="3">
    <source>
        <dbReference type="Proteomes" id="UP000231136"/>
    </source>
</evidence>
<protein>
    <recommendedName>
        <fullName evidence="4">Glycosyltransferase RgtA/B/C/D-like domain-containing protein</fullName>
    </recommendedName>
</protein>
<feature type="transmembrane region" description="Helical" evidence="1">
    <location>
        <begin position="269"/>
        <end position="285"/>
    </location>
</feature>
<keyword evidence="1" id="KW-1133">Transmembrane helix</keyword>
<feature type="transmembrane region" description="Helical" evidence="1">
    <location>
        <begin position="343"/>
        <end position="362"/>
    </location>
</feature>
<feature type="transmembrane region" description="Helical" evidence="1">
    <location>
        <begin position="316"/>
        <end position="336"/>
    </location>
</feature>
<dbReference type="Proteomes" id="UP000231136">
    <property type="component" value="Unassembled WGS sequence"/>
</dbReference>
<evidence type="ECO:0000313" key="2">
    <source>
        <dbReference type="EMBL" id="PIP85983.1"/>
    </source>
</evidence>
<feature type="transmembrane region" description="Helical" evidence="1">
    <location>
        <begin position="240"/>
        <end position="263"/>
    </location>
</feature>
<evidence type="ECO:0008006" key="4">
    <source>
        <dbReference type="Google" id="ProtNLM"/>
    </source>
</evidence>
<reference evidence="2 3" key="1">
    <citation type="submission" date="2017-09" db="EMBL/GenBank/DDBJ databases">
        <title>Depth-based differentiation of microbial function through sediment-hosted aquifers and enrichment of novel symbionts in the deep terrestrial subsurface.</title>
        <authorList>
            <person name="Probst A.J."/>
            <person name="Ladd B."/>
            <person name="Jarett J.K."/>
            <person name="Geller-Mcgrath D.E."/>
            <person name="Sieber C.M."/>
            <person name="Emerson J.B."/>
            <person name="Anantharaman K."/>
            <person name="Thomas B.C."/>
            <person name="Malmstrom R."/>
            <person name="Stieglmeier M."/>
            <person name="Klingl A."/>
            <person name="Woyke T."/>
            <person name="Ryan C.M."/>
            <person name="Banfield J.F."/>
        </authorList>
    </citation>
    <scope>NUCLEOTIDE SEQUENCE [LARGE SCALE GENOMIC DNA]</scope>
    <source>
        <strain evidence="2">CG22_combo_CG10-13_8_21_14_all_43_12</strain>
    </source>
</reference>
<name>A0A2H0DV28_9BACT</name>
<accession>A0A2H0DV28</accession>
<dbReference type="AlphaFoldDB" id="A0A2H0DV28"/>
<proteinExistence type="predicted"/>
<feature type="transmembrane region" description="Helical" evidence="1">
    <location>
        <begin position="109"/>
        <end position="126"/>
    </location>
</feature>
<comment type="caution">
    <text evidence="2">The sequence shown here is derived from an EMBL/GenBank/DDBJ whole genome shotgun (WGS) entry which is preliminary data.</text>
</comment>